<evidence type="ECO:0000256" key="1">
    <source>
        <dbReference type="ARBA" id="ARBA00001973"/>
    </source>
</evidence>
<dbReference type="AlphaFoldDB" id="A0AAD6Z411"/>
<keyword evidence="8" id="KW-0503">Monooxygenase</keyword>
<evidence type="ECO:0000256" key="4">
    <source>
        <dbReference type="ARBA" id="ARBA00022723"/>
    </source>
</evidence>
<keyword evidence="4" id="KW-0479">Metal-binding</keyword>
<keyword evidence="6" id="KW-0560">Oxidoreductase</keyword>
<evidence type="ECO:0000256" key="10">
    <source>
        <dbReference type="ARBA" id="ARBA00023180"/>
    </source>
</evidence>
<dbReference type="InterPro" id="IPR054497">
    <property type="entry name" value="LPMO_AA14"/>
</dbReference>
<evidence type="ECO:0000256" key="11">
    <source>
        <dbReference type="ARBA" id="ARBA00046340"/>
    </source>
</evidence>
<evidence type="ECO:0000256" key="8">
    <source>
        <dbReference type="ARBA" id="ARBA00023033"/>
    </source>
</evidence>
<dbReference type="GO" id="GO:0004497">
    <property type="term" value="F:monooxygenase activity"/>
    <property type="evidence" value="ECO:0007669"/>
    <property type="project" value="UniProtKB-KW"/>
</dbReference>
<gene>
    <name evidence="13" type="ORF">DFH08DRAFT_901384</name>
</gene>
<evidence type="ECO:0000313" key="13">
    <source>
        <dbReference type="EMBL" id="KAJ7306921.1"/>
    </source>
</evidence>
<accession>A0AAD6Z411</accession>
<protein>
    <submittedName>
        <fullName evidence="13">Uncharacterized protein</fullName>
    </submittedName>
</protein>
<evidence type="ECO:0000256" key="3">
    <source>
        <dbReference type="ARBA" id="ARBA00022525"/>
    </source>
</evidence>
<dbReference type="Proteomes" id="UP001218218">
    <property type="component" value="Unassembled WGS sequence"/>
</dbReference>
<keyword evidence="3" id="KW-0964">Secreted</keyword>
<keyword evidence="7" id="KW-0186">Copper</keyword>
<name>A0AAD6Z411_9AGAR</name>
<comment type="subcellular location">
    <subcellularLocation>
        <location evidence="2">Secreted</location>
    </subcellularLocation>
</comment>
<evidence type="ECO:0000256" key="12">
    <source>
        <dbReference type="SAM" id="SignalP"/>
    </source>
</evidence>
<evidence type="ECO:0000256" key="5">
    <source>
        <dbReference type="ARBA" id="ARBA00022729"/>
    </source>
</evidence>
<dbReference type="Pfam" id="PF22810">
    <property type="entry name" value="LPMO_AA14"/>
    <property type="match status" value="1"/>
</dbReference>
<keyword evidence="5 12" id="KW-0732">Signal</keyword>
<reference evidence="13" key="1">
    <citation type="submission" date="2023-03" db="EMBL/GenBank/DDBJ databases">
        <title>Massive genome expansion in bonnet fungi (Mycena s.s.) driven by repeated elements and novel gene families across ecological guilds.</title>
        <authorList>
            <consortium name="Lawrence Berkeley National Laboratory"/>
            <person name="Harder C.B."/>
            <person name="Miyauchi S."/>
            <person name="Viragh M."/>
            <person name="Kuo A."/>
            <person name="Thoen E."/>
            <person name="Andreopoulos B."/>
            <person name="Lu D."/>
            <person name="Skrede I."/>
            <person name="Drula E."/>
            <person name="Henrissat B."/>
            <person name="Morin E."/>
            <person name="Kohler A."/>
            <person name="Barry K."/>
            <person name="LaButti K."/>
            <person name="Morin E."/>
            <person name="Salamov A."/>
            <person name="Lipzen A."/>
            <person name="Mereny Z."/>
            <person name="Hegedus B."/>
            <person name="Baldrian P."/>
            <person name="Stursova M."/>
            <person name="Weitz H."/>
            <person name="Taylor A."/>
            <person name="Grigoriev I.V."/>
            <person name="Nagy L.G."/>
            <person name="Martin F."/>
            <person name="Kauserud H."/>
        </authorList>
    </citation>
    <scope>NUCLEOTIDE SEQUENCE</scope>
    <source>
        <strain evidence="13">CBHHK002</strain>
    </source>
</reference>
<evidence type="ECO:0000313" key="14">
    <source>
        <dbReference type="Proteomes" id="UP001218218"/>
    </source>
</evidence>
<evidence type="ECO:0000256" key="7">
    <source>
        <dbReference type="ARBA" id="ARBA00023008"/>
    </source>
</evidence>
<keyword evidence="10" id="KW-0325">Glycoprotein</keyword>
<keyword evidence="9" id="KW-1015">Disulfide bond</keyword>
<feature type="chain" id="PRO_5042159302" evidence="12">
    <location>
        <begin position="20"/>
        <end position="334"/>
    </location>
</feature>
<proteinExistence type="inferred from homology"/>
<evidence type="ECO:0000256" key="9">
    <source>
        <dbReference type="ARBA" id="ARBA00023157"/>
    </source>
</evidence>
<keyword evidence="14" id="KW-1185">Reference proteome</keyword>
<sequence length="334" mass="36114">MPFNGVFTVVLSLGGLATAHFAAWHKGMYCLNGTTVGYDDNDTNSIVNPLFNLTKEDWWFHHYNGCDDLPPDDGDFLELPANGNFTVEIAVNRAFTTLSYDGVRTGVFGDGQNYTNGLGGVDCITELNIHTQNESMAAGTAFAISYQSDLSAVTAENLVVFTILYHTPWRRIATYSVPNLPACPEAGCICAWGWVPNGCGEPNMYMQGYRCKVVGQTGSAAVAPASPPTWCEDTPTNCTTGAKQLVYWNQQDGNNIFVSGSDSRGFPKSPSYNSVLGFNEGPQTDIFLSDGTASRTSVAPGSTGTPGIPSGSSRLTWQWQWLVLCLVYPLRGLY</sequence>
<evidence type="ECO:0000256" key="2">
    <source>
        <dbReference type="ARBA" id="ARBA00004613"/>
    </source>
</evidence>
<dbReference type="GO" id="GO:0046872">
    <property type="term" value="F:metal ion binding"/>
    <property type="evidence" value="ECO:0007669"/>
    <property type="project" value="UniProtKB-KW"/>
</dbReference>
<dbReference type="EMBL" id="JARIHO010000090">
    <property type="protein sequence ID" value="KAJ7306921.1"/>
    <property type="molecule type" value="Genomic_DNA"/>
</dbReference>
<feature type="signal peptide" evidence="12">
    <location>
        <begin position="1"/>
        <end position="19"/>
    </location>
</feature>
<comment type="similarity">
    <text evidence="11">Belongs to the polysaccharide monooxygenase AA14 family.</text>
</comment>
<dbReference type="GO" id="GO:0005576">
    <property type="term" value="C:extracellular region"/>
    <property type="evidence" value="ECO:0007669"/>
    <property type="project" value="UniProtKB-SubCell"/>
</dbReference>
<comment type="cofactor">
    <cofactor evidence="1">
        <name>Cu(2+)</name>
        <dbReference type="ChEBI" id="CHEBI:29036"/>
    </cofactor>
</comment>
<comment type="caution">
    <text evidence="13">The sequence shown here is derived from an EMBL/GenBank/DDBJ whole genome shotgun (WGS) entry which is preliminary data.</text>
</comment>
<organism evidence="13 14">
    <name type="scientific">Mycena albidolilacea</name>
    <dbReference type="NCBI Taxonomy" id="1033008"/>
    <lineage>
        <taxon>Eukaryota</taxon>
        <taxon>Fungi</taxon>
        <taxon>Dikarya</taxon>
        <taxon>Basidiomycota</taxon>
        <taxon>Agaricomycotina</taxon>
        <taxon>Agaricomycetes</taxon>
        <taxon>Agaricomycetidae</taxon>
        <taxon>Agaricales</taxon>
        <taxon>Marasmiineae</taxon>
        <taxon>Mycenaceae</taxon>
        <taxon>Mycena</taxon>
    </lineage>
</organism>
<evidence type="ECO:0000256" key="6">
    <source>
        <dbReference type="ARBA" id="ARBA00023002"/>
    </source>
</evidence>